<dbReference type="KEGG" id="snan:I6N98_07180"/>
<dbReference type="SUPFAM" id="SSF55469">
    <property type="entry name" value="FMN-dependent nitroreductase-like"/>
    <property type="match status" value="1"/>
</dbReference>
<dbReference type="InterPro" id="IPR029479">
    <property type="entry name" value="Nitroreductase"/>
</dbReference>
<keyword evidence="11" id="KW-1185">Reference proteome</keyword>
<dbReference type="Proteomes" id="UP000596063">
    <property type="component" value="Chromosome"/>
</dbReference>
<evidence type="ECO:0000256" key="4">
    <source>
        <dbReference type="ARBA" id="ARBA00022857"/>
    </source>
</evidence>
<name>A0A7T4URA8_9GAMM</name>
<dbReference type="EC" id="1.-.-.-" evidence="7"/>
<feature type="binding site" evidence="8">
    <location>
        <position position="35"/>
    </location>
    <ligand>
        <name>FMN</name>
        <dbReference type="ChEBI" id="CHEBI:58210"/>
        <note>ligand shared between dimeric partners</note>
    </ligand>
</feature>
<accession>A0A7T4URA8</accession>
<dbReference type="InterPro" id="IPR052530">
    <property type="entry name" value="NAD(P)H_nitroreductase"/>
</dbReference>
<feature type="binding site" description="in other chain" evidence="8">
    <location>
        <begin position="133"/>
        <end position="135"/>
    </location>
    <ligand>
        <name>FMN</name>
        <dbReference type="ChEBI" id="CHEBI:58210"/>
        <note>ligand shared between dimeric partners</note>
    </ligand>
</feature>
<evidence type="ECO:0000256" key="6">
    <source>
        <dbReference type="ARBA" id="ARBA00023027"/>
    </source>
</evidence>
<feature type="binding site" evidence="8">
    <location>
        <position position="39"/>
    </location>
    <ligand>
        <name>FMN</name>
        <dbReference type="ChEBI" id="CHEBI:58210"/>
        <note>ligand shared between dimeric partners</note>
    </ligand>
</feature>
<feature type="domain" description="Nitroreductase" evidence="9">
    <location>
        <begin position="18"/>
        <end position="163"/>
    </location>
</feature>
<dbReference type="PIRSF" id="PIRSF000232">
    <property type="entry name" value="YdjA"/>
    <property type="match status" value="1"/>
</dbReference>
<evidence type="ECO:0000259" key="9">
    <source>
        <dbReference type="Pfam" id="PF00881"/>
    </source>
</evidence>
<dbReference type="Gene3D" id="3.40.109.10">
    <property type="entry name" value="NADH Oxidase"/>
    <property type="match status" value="1"/>
</dbReference>
<evidence type="ECO:0000256" key="2">
    <source>
        <dbReference type="ARBA" id="ARBA00022630"/>
    </source>
</evidence>
<evidence type="ECO:0000313" key="10">
    <source>
        <dbReference type="EMBL" id="QQD19623.1"/>
    </source>
</evidence>
<dbReference type="RefSeq" id="WP_198571107.1">
    <property type="nucleotide sequence ID" value="NZ_CP066167.1"/>
</dbReference>
<protein>
    <recommendedName>
        <fullName evidence="7">Putative NAD(P)H nitroreductase</fullName>
        <ecNumber evidence="7">1.-.-.-</ecNumber>
    </recommendedName>
</protein>
<organism evidence="10 11">
    <name type="scientific">Spongiibacter nanhainus</name>
    <dbReference type="NCBI Taxonomy" id="2794344"/>
    <lineage>
        <taxon>Bacteria</taxon>
        <taxon>Pseudomonadati</taxon>
        <taxon>Pseudomonadota</taxon>
        <taxon>Gammaproteobacteria</taxon>
        <taxon>Cellvibrionales</taxon>
        <taxon>Spongiibacteraceae</taxon>
        <taxon>Spongiibacter</taxon>
    </lineage>
</organism>
<proteinExistence type="inferred from homology"/>
<evidence type="ECO:0000256" key="7">
    <source>
        <dbReference type="PIRNR" id="PIRNR000232"/>
    </source>
</evidence>
<keyword evidence="5 7" id="KW-0560">Oxidoreductase</keyword>
<dbReference type="CDD" id="cd02135">
    <property type="entry name" value="YdjA-like"/>
    <property type="match status" value="1"/>
</dbReference>
<evidence type="ECO:0000256" key="3">
    <source>
        <dbReference type="ARBA" id="ARBA00022643"/>
    </source>
</evidence>
<dbReference type="InterPro" id="IPR000415">
    <property type="entry name" value="Nitroreductase-like"/>
</dbReference>
<keyword evidence="6 7" id="KW-0520">NAD</keyword>
<sequence length="187" mass="20336">MNALTLLQQRSSSARLIEPAPSEAELNEILIAASRAPDHARLRPWRFRLVQGEAREHLGQVFADAAAVRNPDCSDSDLQRFKAQPLRAPLILVVSAVVVEHPKVPPIEQQLAAGCAAYGALLATEALGYAGIWRTGAHAFDRTVMRGLGMADNEEIVGFLYIGSRDGGRKTLPEPVLSEFVQTWTGN</sequence>
<keyword evidence="3 7" id="KW-0288">FMN</keyword>
<keyword evidence="4 7" id="KW-0521">NADP</keyword>
<comment type="cofactor">
    <cofactor evidence="8">
        <name>FMN</name>
        <dbReference type="ChEBI" id="CHEBI:58210"/>
    </cofactor>
    <text evidence="8">Binds 1 FMN per subunit.</text>
</comment>
<evidence type="ECO:0000256" key="8">
    <source>
        <dbReference type="PIRSR" id="PIRSR000232-1"/>
    </source>
</evidence>
<evidence type="ECO:0000256" key="1">
    <source>
        <dbReference type="ARBA" id="ARBA00007118"/>
    </source>
</evidence>
<dbReference type="Pfam" id="PF00881">
    <property type="entry name" value="Nitroreductase"/>
    <property type="match status" value="1"/>
</dbReference>
<gene>
    <name evidence="10" type="ORF">I6N98_07180</name>
</gene>
<feature type="binding site" description="in other chain" evidence="8">
    <location>
        <begin position="10"/>
        <end position="12"/>
    </location>
    <ligand>
        <name>FMN</name>
        <dbReference type="ChEBI" id="CHEBI:58210"/>
        <note>ligand shared between dimeric partners</note>
    </ligand>
</feature>
<dbReference type="GO" id="GO:0016491">
    <property type="term" value="F:oxidoreductase activity"/>
    <property type="evidence" value="ECO:0007669"/>
    <property type="project" value="UniProtKB-UniRule"/>
</dbReference>
<dbReference type="InterPro" id="IPR026021">
    <property type="entry name" value="YdjA-like"/>
</dbReference>
<dbReference type="EMBL" id="CP066167">
    <property type="protein sequence ID" value="QQD19623.1"/>
    <property type="molecule type" value="Genomic_DNA"/>
</dbReference>
<reference evidence="10 11" key="1">
    <citation type="submission" date="2020-12" db="EMBL/GenBank/DDBJ databases">
        <authorList>
            <person name="Shan Y."/>
        </authorList>
    </citation>
    <scope>NUCLEOTIDE SEQUENCE [LARGE SCALE GENOMIC DNA]</scope>
    <source>
        <strain evidence="11">csc3.9</strain>
    </source>
</reference>
<keyword evidence="2 7" id="KW-0285">Flavoprotein</keyword>
<dbReference type="PANTHER" id="PTHR43821">
    <property type="entry name" value="NAD(P)H NITROREDUCTASE YDJA-RELATED"/>
    <property type="match status" value="1"/>
</dbReference>
<dbReference type="PANTHER" id="PTHR43821:SF1">
    <property type="entry name" value="NAD(P)H NITROREDUCTASE YDJA-RELATED"/>
    <property type="match status" value="1"/>
</dbReference>
<evidence type="ECO:0000313" key="11">
    <source>
        <dbReference type="Proteomes" id="UP000596063"/>
    </source>
</evidence>
<evidence type="ECO:0000256" key="5">
    <source>
        <dbReference type="ARBA" id="ARBA00023002"/>
    </source>
</evidence>
<dbReference type="AlphaFoldDB" id="A0A7T4URA8"/>
<comment type="similarity">
    <text evidence="1 7">Belongs to the nitroreductase family.</text>
</comment>